<reference evidence="1" key="1">
    <citation type="submission" date="2018-05" db="EMBL/GenBank/DDBJ databases">
        <authorList>
            <person name="Lanie J.A."/>
            <person name="Ng W.-L."/>
            <person name="Kazmierczak K.M."/>
            <person name="Andrzejewski T.M."/>
            <person name="Davidsen T.M."/>
            <person name="Wayne K.J."/>
            <person name="Tettelin H."/>
            <person name="Glass J.I."/>
            <person name="Rusch D."/>
            <person name="Podicherti R."/>
            <person name="Tsui H.-C.T."/>
            <person name="Winkler M.E."/>
        </authorList>
    </citation>
    <scope>NUCLEOTIDE SEQUENCE</scope>
</reference>
<organism evidence="1">
    <name type="scientific">marine metagenome</name>
    <dbReference type="NCBI Taxonomy" id="408172"/>
    <lineage>
        <taxon>unclassified sequences</taxon>
        <taxon>metagenomes</taxon>
        <taxon>ecological metagenomes</taxon>
    </lineage>
</organism>
<name>A0A382YNR0_9ZZZZ</name>
<gene>
    <name evidence="1" type="ORF">METZ01_LOCUS437515</name>
</gene>
<dbReference type="AlphaFoldDB" id="A0A382YNR0"/>
<evidence type="ECO:0000313" key="1">
    <source>
        <dbReference type="EMBL" id="SVD84661.1"/>
    </source>
</evidence>
<dbReference type="EMBL" id="UINC01177170">
    <property type="protein sequence ID" value="SVD84661.1"/>
    <property type="molecule type" value="Genomic_DNA"/>
</dbReference>
<accession>A0A382YNR0</accession>
<sequence>MNEPNQTRFKPNFLERLIDTLLRPFPTEISIQTVDLRGGEFSCQLVRTPAPSSSNAALNGEDVDRI</sequence>
<protein>
    <submittedName>
        <fullName evidence="1">Uncharacterized protein</fullName>
    </submittedName>
</protein>
<proteinExistence type="predicted"/>